<gene>
    <name evidence="1" type="ORF">BST26_15445</name>
</gene>
<name>A0A1X0D7I1_9MYCO</name>
<organism evidence="1 2">
    <name type="scientific">Mycolicibacterium insubricum</name>
    <dbReference type="NCBI Taxonomy" id="444597"/>
    <lineage>
        <taxon>Bacteria</taxon>
        <taxon>Bacillati</taxon>
        <taxon>Actinomycetota</taxon>
        <taxon>Actinomycetes</taxon>
        <taxon>Mycobacteriales</taxon>
        <taxon>Mycobacteriaceae</taxon>
        <taxon>Mycolicibacterium</taxon>
    </lineage>
</organism>
<sequence>MYHHFLWWYTEAMPTARPRYQVTETEQVARALDRAAKRWPGEPRSKLLIHLVEAGANAIDEDARTQNADHRSAVLASAGRYGEAFDADYLDELRADWPT</sequence>
<reference evidence="1 2" key="1">
    <citation type="submission" date="2016-12" db="EMBL/GenBank/DDBJ databases">
        <title>The new phylogeny of genus Mycobacterium.</title>
        <authorList>
            <person name="Tortoli E."/>
            <person name="Trovato A."/>
            <person name="Cirillo D.M."/>
        </authorList>
    </citation>
    <scope>NUCLEOTIDE SEQUENCE [LARGE SCALE GENOMIC DNA]</scope>
    <source>
        <strain evidence="1 2">DSM 45130</strain>
    </source>
</reference>
<protein>
    <submittedName>
        <fullName evidence="1">Uncharacterized protein</fullName>
    </submittedName>
</protein>
<dbReference type="EMBL" id="MVHS01000041">
    <property type="protein sequence ID" value="ORA67700.1"/>
    <property type="molecule type" value="Genomic_DNA"/>
</dbReference>
<dbReference type="Proteomes" id="UP000192801">
    <property type="component" value="Unassembled WGS sequence"/>
</dbReference>
<accession>A0A1X0D7I1</accession>
<comment type="caution">
    <text evidence="1">The sequence shown here is derived from an EMBL/GenBank/DDBJ whole genome shotgun (WGS) entry which is preliminary data.</text>
</comment>
<keyword evidence="2" id="KW-1185">Reference proteome</keyword>
<dbReference type="AlphaFoldDB" id="A0A1X0D7I1"/>
<evidence type="ECO:0000313" key="2">
    <source>
        <dbReference type="Proteomes" id="UP000192801"/>
    </source>
</evidence>
<proteinExistence type="predicted"/>
<evidence type="ECO:0000313" key="1">
    <source>
        <dbReference type="EMBL" id="ORA67700.1"/>
    </source>
</evidence>